<dbReference type="PANTHER" id="PTHR30093">
    <property type="entry name" value="GENERAL SECRETION PATHWAY PROTEIN G"/>
    <property type="match status" value="1"/>
</dbReference>
<keyword evidence="4 6" id="KW-1133">Transmembrane helix</keyword>
<comment type="caution">
    <text evidence="7">The sequence shown here is derived from an EMBL/GenBank/DDBJ whole genome shotgun (WGS) entry which is preliminary data.</text>
</comment>
<evidence type="ECO:0000313" key="8">
    <source>
        <dbReference type="Proteomes" id="UP000228495"/>
    </source>
</evidence>
<dbReference type="InterPro" id="IPR045584">
    <property type="entry name" value="Pilin-like"/>
</dbReference>
<keyword evidence="3 6" id="KW-0812">Transmembrane</keyword>
<comment type="subcellular location">
    <subcellularLocation>
        <location evidence="1">Membrane</location>
        <topology evidence="1">Single-pass membrane protein</topology>
    </subcellularLocation>
</comment>
<sequence length="198" mass="21498">MATNLEKNNPAFTLIELLVVIVIIGLLAGIGIASFQGSLQRGRDSVRMSTIKEVKDAVERYWVDNGNYPGTTTSYGEDNSGAGMCGGWDSSWQDKDGDGIAWVDPLVEDGYLESIPQDVSFDSGKTAGCGNYDYFRYTAGSYGCDATRGDYFVVGIRDLEASSRPANGSPGWTCPGNGPTPARDWQTEFDWVTGKFQR</sequence>
<dbReference type="NCBIfam" id="TIGR02532">
    <property type="entry name" value="IV_pilin_GFxxxE"/>
    <property type="match status" value="1"/>
</dbReference>
<dbReference type="AlphaFoldDB" id="A0A2H0BH39"/>
<dbReference type="PRINTS" id="PR00813">
    <property type="entry name" value="BCTERIALGSPG"/>
</dbReference>
<evidence type="ECO:0000313" key="7">
    <source>
        <dbReference type="EMBL" id="PIP56320.1"/>
    </source>
</evidence>
<keyword evidence="5 6" id="KW-0472">Membrane</keyword>
<gene>
    <name evidence="7" type="ORF">COX05_03685</name>
</gene>
<evidence type="ECO:0000256" key="5">
    <source>
        <dbReference type="ARBA" id="ARBA00023136"/>
    </source>
</evidence>
<evidence type="ECO:0000256" key="4">
    <source>
        <dbReference type="ARBA" id="ARBA00022989"/>
    </source>
</evidence>
<evidence type="ECO:0000256" key="2">
    <source>
        <dbReference type="ARBA" id="ARBA00022481"/>
    </source>
</evidence>
<dbReference type="Pfam" id="PF07963">
    <property type="entry name" value="N_methyl"/>
    <property type="match status" value="1"/>
</dbReference>
<name>A0A2H0BH39_UNCKA</name>
<dbReference type="EMBL" id="PCSU01000063">
    <property type="protein sequence ID" value="PIP56320.1"/>
    <property type="molecule type" value="Genomic_DNA"/>
</dbReference>
<evidence type="ECO:0008006" key="9">
    <source>
        <dbReference type="Google" id="ProtNLM"/>
    </source>
</evidence>
<dbReference type="InterPro" id="IPR012902">
    <property type="entry name" value="N_methyl_site"/>
</dbReference>
<dbReference type="Proteomes" id="UP000228495">
    <property type="component" value="Unassembled WGS sequence"/>
</dbReference>
<proteinExistence type="predicted"/>
<dbReference type="InterPro" id="IPR000983">
    <property type="entry name" value="Bac_GSPG_pilin"/>
</dbReference>
<dbReference type="SUPFAM" id="SSF54523">
    <property type="entry name" value="Pili subunits"/>
    <property type="match status" value="1"/>
</dbReference>
<dbReference type="GO" id="GO:0016020">
    <property type="term" value="C:membrane"/>
    <property type="evidence" value="ECO:0007669"/>
    <property type="project" value="UniProtKB-SubCell"/>
</dbReference>
<dbReference type="GO" id="GO:0015628">
    <property type="term" value="P:protein secretion by the type II secretion system"/>
    <property type="evidence" value="ECO:0007669"/>
    <property type="project" value="InterPro"/>
</dbReference>
<dbReference type="GO" id="GO:0015627">
    <property type="term" value="C:type II protein secretion system complex"/>
    <property type="evidence" value="ECO:0007669"/>
    <property type="project" value="InterPro"/>
</dbReference>
<evidence type="ECO:0000256" key="1">
    <source>
        <dbReference type="ARBA" id="ARBA00004167"/>
    </source>
</evidence>
<evidence type="ECO:0000256" key="6">
    <source>
        <dbReference type="SAM" id="Phobius"/>
    </source>
</evidence>
<organism evidence="7 8">
    <name type="scientific">candidate division WWE3 bacterium CG22_combo_CG10-13_8_21_14_all_39_12</name>
    <dbReference type="NCBI Taxonomy" id="1975094"/>
    <lineage>
        <taxon>Bacteria</taxon>
        <taxon>Katanobacteria</taxon>
    </lineage>
</organism>
<accession>A0A2H0BH39</accession>
<dbReference type="Gene3D" id="3.30.700.10">
    <property type="entry name" value="Glycoprotein, Type 4 Pilin"/>
    <property type="match status" value="1"/>
</dbReference>
<protein>
    <recommendedName>
        <fullName evidence="9">Type II secretion system protein GspG C-terminal domain-containing protein</fullName>
    </recommendedName>
</protein>
<dbReference type="PANTHER" id="PTHR30093:SF44">
    <property type="entry name" value="TYPE II SECRETION SYSTEM CORE PROTEIN G"/>
    <property type="match status" value="1"/>
</dbReference>
<keyword evidence="2" id="KW-0488">Methylation</keyword>
<reference evidence="7 8" key="1">
    <citation type="submission" date="2017-09" db="EMBL/GenBank/DDBJ databases">
        <title>Depth-based differentiation of microbial function through sediment-hosted aquifers and enrichment of novel symbionts in the deep terrestrial subsurface.</title>
        <authorList>
            <person name="Probst A.J."/>
            <person name="Ladd B."/>
            <person name="Jarett J.K."/>
            <person name="Geller-Mcgrath D.E."/>
            <person name="Sieber C.M."/>
            <person name="Emerson J.B."/>
            <person name="Anantharaman K."/>
            <person name="Thomas B.C."/>
            <person name="Malmstrom R."/>
            <person name="Stieglmeier M."/>
            <person name="Klingl A."/>
            <person name="Woyke T."/>
            <person name="Ryan C.M."/>
            <person name="Banfield J.F."/>
        </authorList>
    </citation>
    <scope>NUCLEOTIDE SEQUENCE [LARGE SCALE GENOMIC DNA]</scope>
    <source>
        <strain evidence="7">CG22_combo_CG10-13_8_21_14_all_39_12</strain>
    </source>
</reference>
<evidence type="ECO:0000256" key="3">
    <source>
        <dbReference type="ARBA" id="ARBA00022692"/>
    </source>
</evidence>
<feature type="transmembrane region" description="Helical" evidence="6">
    <location>
        <begin position="12"/>
        <end position="35"/>
    </location>
</feature>